<sequence length="123" mass="14006">MKNQSPLLCIAPSFVLFPDFSFFNFPCLLARAHLGLSFYRTKREPCPHSASQSFFFVSLLPLRSTLHSTYIYIRTCVHAYITLVSSPSAPSSSSSLLLFLFPFPRRFAVPLFLCFSVLREKKS</sequence>
<keyword evidence="2" id="KW-1185">Reference proteome</keyword>
<dbReference type="HOGENOM" id="CLU_2015534_0_0_1"/>
<reference evidence="1 2" key="1">
    <citation type="submission" date="2014-04" db="EMBL/GenBank/DDBJ databases">
        <title>Evolutionary Origins and Diversification of the Mycorrhizal Mutualists.</title>
        <authorList>
            <consortium name="DOE Joint Genome Institute"/>
            <consortium name="Mycorrhizal Genomics Consortium"/>
            <person name="Kohler A."/>
            <person name="Kuo A."/>
            <person name="Nagy L.G."/>
            <person name="Floudas D."/>
            <person name="Copeland A."/>
            <person name="Barry K.W."/>
            <person name="Cichocki N."/>
            <person name="Veneault-Fourrey C."/>
            <person name="LaButti K."/>
            <person name="Lindquist E.A."/>
            <person name="Lipzen A."/>
            <person name="Lundell T."/>
            <person name="Morin E."/>
            <person name="Murat C."/>
            <person name="Riley R."/>
            <person name="Ohm R."/>
            <person name="Sun H."/>
            <person name="Tunlid A."/>
            <person name="Henrissat B."/>
            <person name="Grigoriev I.V."/>
            <person name="Hibbett D.S."/>
            <person name="Martin F."/>
        </authorList>
    </citation>
    <scope>NUCLEOTIDE SEQUENCE [LARGE SCALE GENOMIC DNA]</scope>
    <source>
        <strain evidence="1 2">FD-317 M1</strain>
    </source>
</reference>
<proteinExistence type="predicted"/>
<organism evidence="1 2">
    <name type="scientific">Collybiopsis luxurians FD-317 M1</name>
    <dbReference type="NCBI Taxonomy" id="944289"/>
    <lineage>
        <taxon>Eukaryota</taxon>
        <taxon>Fungi</taxon>
        <taxon>Dikarya</taxon>
        <taxon>Basidiomycota</taxon>
        <taxon>Agaricomycotina</taxon>
        <taxon>Agaricomycetes</taxon>
        <taxon>Agaricomycetidae</taxon>
        <taxon>Agaricales</taxon>
        <taxon>Marasmiineae</taxon>
        <taxon>Omphalotaceae</taxon>
        <taxon>Collybiopsis</taxon>
        <taxon>Collybiopsis luxurians</taxon>
    </lineage>
</organism>
<dbReference type="AlphaFoldDB" id="A0A0D0CJ84"/>
<dbReference type="Proteomes" id="UP000053593">
    <property type="component" value="Unassembled WGS sequence"/>
</dbReference>
<dbReference type="EMBL" id="KN834785">
    <property type="protein sequence ID" value="KIK58402.1"/>
    <property type="molecule type" value="Genomic_DNA"/>
</dbReference>
<gene>
    <name evidence="1" type="ORF">GYMLUDRAFT_695708</name>
</gene>
<name>A0A0D0CJ84_9AGAR</name>
<evidence type="ECO:0000313" key="2">
    <source>
        <dbReference type="Proteomes" id="UP000053593"/>
    </source>
</evidence>
<evidence type="ECO:0000313" key="1">
    <source>
        <dbReference type="EMBL" id="KIK58402.1"/>
    </source>
</evidence>
<protein>
    <submittedName>
        <fullName evidence="1">Unplaced genomic scaffold GYMLUscaffold_37, whole genome shotgun sequence</fullName>
    </submittedName>
</protein>
<accession>A0A0D0CJ84</accession>